<comment type="caution">
    <text evidence="2">The sequence shown here is derived from an EMBL/GenBank/DDBJ whole genome shotgun (WGS) entry which is preliminary data.</text>
</comment>
<keyword evidence="1" id="KW-0812">Transmembrane</keyword>
<accession>A0A9D1IAF5</accession>
<protein>
    <submittedName>
        <fullName evidence="2">Uncharacterized protein</fullName>
    </submittedName>
</protein>
<evidence type="ECO:0000313" key="3">
    <source>
        <dbReference type="Proteomes" id="UP000824089"/>
    </source>
</evidence>
<dbReference type="Proteomes" id="UP000824089">
    <property type="component" value="Unassembled WGS sequence"/>
</dbReference>
<dbReference type="AlphaFoldDB" id="A0A9D1IAF5"/>
<name>A0A9D1IAF5_9CLOT</name>
<gene>
    <name evidence="2" type="ORF">IAD50_07885</name>
</gene>
<dbReference type="EMBL" id="DVMM01000171">
    <property type="protein sequence ID" value="HIU30198.1"/>
    <property type="molecule type" value="Genomic_DNA"/>
</dbReference>
<proteinExistence type="predicted"/>
<evidence type="ECO:0000256" key="1">
    <source>
        <dbReference type="SAM" id="Phobius"/>
    </source>
</evidence>
<evidence type="ECO:0000313" key="2">
    <source>
        <dbReference type="EMBL" id="HIU30198.1"/>
    </source>
</evidence>
<keyword evidence="1" id="KW-0472">Membrane</keyword>
<feature type="transmembrane region" description="Helical" evidence="1">
    <location>
        <begin position="6"/>
        <end position="28"/>
    </location>
</feature>
<organism evidence="2 3">
    <name type="scientific">Candidatus Egerieisoma faecipullorum</name>
    <dbReference type="NCBI Taxonomy" id="2840963"/>
    <lineage>
        <taxon>Bacteria</taxon>
        <taxon>Bacillati</taxon>
        <taxon>Bacillota</taxon>
        <taxon>Clostridia</taxon>
        <taxon>Eubacteriales</taxon>
        <taxon>Clostridiaceae</taxon>
        <taxon>Clostridiaceae incertae sedis</taxon>
        <taxon>Candidatus Egerieisoma</taxon>
    </lineage>
</organism>
<reference evidence="2" key="1">
    <citation type="submission" date="2020-10" db="EMBL/GenBank/DDBJ databases">
        <authorList>
            <person name="Gilroy R."/>
        </authorList>
    </citation>
    <scope>NUCLEOTIDE SEQUENCE</scope>
    <source>
        <strain evidence="2">CHK195-4489</strain>
    </source>
</reference>
<keyword evidence="1" id="KW-1133">Transmembrane helix</keyword>
<reference evidence="2" key="2">
    <citation type="journal article" date="2021" name="PeerJ">
        <title>Extensive microbial diversity within the chicken gut microbiome revealed by metagenomics and culture.</title>
        <authorList>
            <person name="Gilroy R."/>
            <person name="Ravi A."/>
            <person name="Getino M."/>
            <person name="Pursley I."/>
            <person name="Horton D.L."/>
            <person name="Alikhan N.F."/>
            <person name="Baker D."/>
            <person name="Gharbi K."/>
            <person name="Hall N."/>
            <person name="Watson M."/>
            <person name="Adriaenssens E.M."/>
            <person name="Foster-Nyarko E."/>
            <person name="Jarju S."/>
            <person name="Secka A."/>
            <person name="Antonio M."/>
            <person name="Oren A."/>
            <person name="Chaudhuri R.R."/>
            <person name="La Ragione R."/>
            <person name="Hildebrand F."/>
            <person name="Pallen M.J."/>
        </authorList>
    </citation>
    <scope>NUCLEOTIDE SEQUENCE</scope>
    <source>
        <strain evidence="2">CHK195-4489</strain>
    </source>
</reference>
<sequence>MKKNIIVRAAAFLLCMALVAGIYTFLVIPSVRKEEKELYEEKLAAETQGYVTVLTYNGDTPLLSDTIVTEAIASYFVTVQMPSGCVTSDYVSDFEDICGLQLKYAICRGQQVSYQNFKEFLKDAEGNERLKEFRISSLVAGQAQPGRFADILLSYPDGSTAVVVPKIQIYDIQRDPETSGAFIQDENECYTAVFAVTDEEYRDLVDAGKEGVLDLRIYIDQTQDASLKTYRPVSVVLGEVVP</sequence>